<keyword evidence="2" id="KW-0346">Stress response</keyword>
<dbReference type="PANTHER" id="PTHR11527">
    <property type="entry name" value="HEAT-SHOCK PROTEIN 20 FAMILY MEMBER"/>
    <property type="match status" value="1"/>
</dbReference>
<comment type="caution">
    <text evidence="2">The sequence shown here is derived from an EMBL/GenBank/DDBJ whole genome shotgun (WGS) entry which is preliminary data.</text>
</comment>
<dbReference type="PROSITE" id="PS01031">
    <property type="entry name" value="SHSP"/>
    <property type="match status" value="1"/>
</dbReference>
<dbReference type="Gene3D" id="2.60.40.790">
    <property type="match status" value="1"/>
</dbReference>
<dbReference type="SUPFAM" id="SSF49764">
    <property type="entry name" value="HSP20-like chaperones"/>
    <property type="match status" value="1"/>
</dbReference>
<dbReference type="InterPro" id="IPR008978">
    <property type="entry name" value="HSP20-like_chaperone"/>
</dbReference>
<dbReference type="InterPro" id="IPR002068">
    <property type="entry name" value="A-crystallin/Hsp20_dom"/>
</dbReference>
<organism evidence="2">
    <name type="scientific">mine drainage metagenome</name>
    <dbReference type="NCBI Taxonomy" id="410659"/>
    <lineage>
        <taxon>unclassified sequences</taxon>
        <taxon>metagenomes</taxon>
        <taxon>ecological metagenomes</taxon>
    </lineage>
</organism>
<dbReference type="Pfam" id="PF00011">
    <property type="entry name" value="HSP20"/>
    <property type="match status" value="1"/>
</dbReference>
<dbReference type="CDD" id="cd06464">
    <property type="entry name" value="ACD_sHsps-like"/>
    <property type="match status" value="1"/>
</dbReference>
<sequence length="107" mass="12123">MINVGETDQEFKVYVFAPGMDQKDLEVRIQNNLLTIQGKRETLTEKDLKEATVYRQERFSGEFVKTLSLPDSVNSESIEARVKNGIVTITLPKKAALQPKRIEVRAA</sequence>
<reference evidence="2" key="1">
    <citation type="submission" date="2013-08" db="EMBL/GenBank/DDBJ databases">
        <authorList>
            <person name="Mendez C."/>
            <person name="Richter M."/>
            <person name="Ferrer M."/>
            <person name="Sanchez J."/>
        </authorList>
    </citation>
    <scope>NUCLEOTIDE SEQUENCE</scope>
</reference>
<accession>T1BA73</accession>
<protein>
    <submittedName>
        <fullName evidence="2">Heat shock protein Hsp20 domain protein</fullName>
    </submittedName>
</protein>
<dbReference type="EMBL" id="AUZZ01001192">
    <property type="protein sequence ID" value="EQD65348.1"/>
    <property type="molecule type" value="Genomic_DNA"/>
</dbReference>
<gene>
    <name evidence="2" type="ORF">B2A_01648</name>
</gene>
<proteinExistence type="predicted"/>
<dbReference type="InterPro" id="IPR031107">
    <property type="entry name" value="Small_HSP"/>
</dbReference>
<evidence type="ECO:0000313" key="2">
    <source>
        <dbReference type="EMBL" id="EQD65348.1"/>
    </source>
</evidence>
<dbReference type="AlphaFoldDB" id="T1BA73"/>
<name>T1BA73_9ZZZZ</name>
<reference evidence="2" key="2">
    <citation type="journal article" date="2014" name="ISME J.">
        <title>Microbial stratification in low pH oxic and suboxic macroscopic growths along an acid mine drainage.</title>
        <authorList>
            <person name="Mendez-Garcia C."/>
            <person name="Mesa V."/>
            <person name="Sprenger R.R."/>
            <person name="Richter M."/>
            <person name="Diez M.S."/>
            <person name="Solano J."/>
            <person name="Bargiela R."/>
            <person name="Golyshina O.V."/>
            <person name="Manteca A."/>
            <person name="Ramos J.L."/>
            <person name="Gallego J.R."/>
            <person name="Llorente I."/>
            <person name="Martins Dos Santos V.A."/>
            <person name="Jensen O.N."/>
            <person name="Pelaez A.I."/>
            <person name="Sanchez J."/>
            <person name="Ferrer M."/>
        </authorList>
    </citation>
    <scope>NUCLEOTIDE SEQUENCE</scope>
</reference>
<feature type="domain" description="SHSP" evidence="1">
    <location>
        <begin position="1"/>
        <end position="107"/>
    </location>
</feature>
<evidence type="ECO:0000259" key="1">
    <source>
        <dbReference type="PROSITE" id="PS01031"/>
    </source>
</evidence>